<dbReference type="GeneID" id="6078740"/>
<dbReference type="OrthoDB" id="3302711at2759"/>
<dbReference type="HOGENOM" id="CLU_2306615_0_0_1"/>
<dbReference type="KEGG" id="lbc:LACBIDRAFT_300293"/>
<name>B0DGF0_LACBS</name>
<evidence type="ECO:0000313" key="2">
    <source>
        <dbReference type="Proteomes" id="UP000001194"/>
    </source>
</evidence>
<protein>
    <submittedName>
        <fullName evidence="1">Predicted protein</fullName>
    </submittedName>
</protein>
<dbReference type="EMBL" id="DS547109">
    <property type="protein sequence ID" value="EDR06141.1"/>
    <property type="molecule type" value="Genomic_DNA"/>
</dbReference>
<dbReference type="AlphaFoldDB" id="B0DGF0"/>
<evidence type="ECO:0000313" key="1">
    <source>
        <dbReference type="EMBL" id="EDR06141.1"/>
    </source>
</evidence>
<dbReference type="RefSeq" id="XP_001883002.1">
    <property type="nucleotide sequence ID" value="XM_001882967.1"/>
</dbReference>
<reference evidence="1 2" key="1">
    <citation type="journal article" date="2008" name="Nature">
        <title>The genome of Laccaria bicolor provides insights into mycorrhizal symbiosis.</title>
        <authorList>
            <person name="Martin F."/>
            <person name="Aerts A."/>
            <person name="Ahren D."/>
            <person name="Brun A."/>
            <person name="Danchin E.G.J."/>
            <person name="Duchaussoy F."/>
            <person name="Gibon J."/>
            <person name="Kohler A."/>
            <person name="Lindquist E."/>
            <person name="Pereda V."/>
            <person name="Salamov A."/>
            <person name="Shapiro H.J."/>
            <person name="Wuyts J."/>
            <person name="Blaudez D."/>
            <person name="Buee M."/>
            <person name="Brokstein P."/>
            <person name="Canbaeck B."/>
            <person name="Cohen D."/>
            <person name="Courty P.E."/>
            <person name="Coutinho P.M."/>
            <person name="Delaruelle C."/>
            <person name="Detter J.C."/>
            <person name="Deveau A."/>
            <person name="DiFazio S."/>
            <person name="Duplessis S."/>
            <person name="Fraissinet-Tachet L."/>
            <person name="Lucic E."/>
            <person name="Frey-Klett P."/>
            <person name="Fourrey C."/>
            <person name="Feussner I."/>
            <person name="Gay G."/>
            <person name="Grimwood J."/>
            <person name="Hoegger P.J."/>
            <person name="Jain P."/>
            <person name="Kilaru S."/>
            <person name="Labbe J."/>
            <person name="Lin Y.C."/>
            <person name="Legue V."/>
            <person name="Le Tacon F."/>
            <person name="Marmeisse R."/>
            <person name="Melayah D."/>
            <person name="Montanini B."/>
            <person name="Muratet M."/>
            <person name="Nehls U."/>
            <person name="Niculita-Hirzel H."/>
            <person name="Oudot-Le Secq M.P."/>
            <person name="Peter M."/>
            <person name="Quesneville H."/>
            <person name="Rajashekar B."/>
            <person name="Reich M."/>
            <person name="Rouhier N."/>
            <person name="Schmutz J."/>
            <person name="Yin T."/>
            <person name="Chalot M."/>
            <person name="Henrissat B."/>
            <person name="Kuees U."/>
            <person name="Lucas S."/>
            <person name="Van de Peer Y."/>
            <person name="Podila G.K."/>
            <person name="Polle A."/>
            <person name="Pukkila P.J."/>
            <person name="Richardson P.M."/>
            <person name="Rouze P."/>
            <person name="Sanders I.R."/>
            <person name="Stajich J.E."/>
            <person name="Tunlid A."/>
            <person name="Tuskan G."/>
            <person name="Grigoriev I.V."/>
        </authorList>
    </citation>
    <scope>NUCLEOTIDE SEQUENCE [LARGE SCALE GENOMIC DNA]</scope>
    <source>
        <strain evidence="2">S238N-H82 / ATCC MYA-4686</strain>
    </source>
</reference>
<organism evidence="2">
    <name type="scientific">Laccaria bicolor (strain S238N-H82 / ATCC MYA-4686)</name>
    <name type="common">Bicoloured deceiver</name>
    <name type="synonym">Laccaria laccata var. bicolor</name>
    <dbReference type="NCBI Taxonomy" id="486041"/>
    <lineage>
        <taxon>Eukaryota</taxon>
        <taxon>Fungi</taxon>
        <taxon>Dikarya</taxon>
        <taxon>Basidiomycota</taxon>
        <taxon>Agaricomycotina</taxon>
        <taxon>Agaricomycetes</taxon>
        <taxon>Agaricomycetidae</taxon>
        <taxon>Agaricales</taxon>
        <taxon>Agaricineae</taxon>
        <taxon>Hydnangiaceae</taxon>
        <taxon>Laccaria</taxon>
    </lineage>
</organism>
<sequence length="100" mass="11168">MHGVLPDLPKLRALGIRIANLTQTALSSVANTIPEEMIANEYAPTFAKFPALSFFHLRCAHKRRPKPNLMCEKDFRVEKDVRISRARNVATALPSIDVIG</sequence>
<accession>B0DGF0</accession>
<dbReference type="InParanoid" id="B0DGF0"/>
<proteinExistence type="predicted"/>
<keyword evidence="2" id="KW-1185">Reference proteome</keyword>
<gene>
    <name evidence="1" type="ORF">LACBIDRAFT_300293</name>
</gene>
<dbReference type="Proteomes" id="UP000001194">
    <property type="component" value="Unassembled WGS sequence"/>
</dbReference>